<dbReference type="SUPFAM" id="SSF52058">
    <property type="entry name" value="L domain-like"/>
    <property type="match status" value="1"/>
</dbReference>
<organism evidence="4 5">
    <name type="scientific">Acanthamoeba castellanii (strain ATCC 30010 / Neff)</name>
    <dbReference type="NCBI Taxonomy" id="1257118"/>
    <lineage>
        <taxon>Eukaryota</taxon>
        <taxon>Amoebozoa</taxon>
        <taxon>Discosea</taxon>
        <taxon>Longamoebia</taxon>
        <taxon>Centramoebida</taxon>
        <taxon>Acanthamoebidae</taxon>
        <taxon>Acanthamoeba</taxon>
    </lineage>
</organism>
<keyword evidence="3" id="KW-0472">Membrane</keyword>
<reference evidence="4 5" key="1">
    <citation type="journal article" date="2013" name="Genome Biol.">
        <title>Genome of Acanthamoeba castellanii highlights extensive lateral gene transfer and early evolution of tyrosine kinase signaling.</title>
        <authorList>
            <person name="Clarke M."/>
            <person name="Lohan A.J."/>
            <person name="Liu B."/>
            <person name="Lagkouvardos I."/>
            <person name="Roy S."/>
            <person name="Zafar N."/>
            <person name="Bertelli C."/>
            <person name="Schilde C."/>
            <person name="Kianianmomeni A."/>
            <person name="Burglin T.R."/>
            <person name="Frech C."/>
            <person name="Turcotte B."/>
            <person name="Kopec K.O."/>
            <person name="Synnott J.M."/>
            <person name="Choo C."/>
            <person name="Paponov I."/>
            <person name="Finkler A."/>
            <person name="Soon Heng Tan C."/>
            <person name="Hutchins A.P."/>
            <person name="Weinmeier T."/>
            <person name="Rattei T."/>
            <person name="Chu J.S."/>
            <person name="Gimenez G."/>
            <person name="Irimia M."/>
            <person name="Rigden D.J."/>
            <person name="Fitzpatrick D.A."/>
            <person name="Lorenzo-Morales J."/>
            <person name="Bateman A."/>
            <person name="Chiu C.H."/>
            <person name="Tang P."/>
            <person name="Hegemann P."/>
            <person name="Fromm H."/>
            <person name="Raoult D."/>
            <person name="Greub G."/>
            <person name="Miranda-Saavedra D."/>
            <person name="Chen N."/>
            <person name="Nash P."/>
            <person name="Ginger M.L."/>
            <person name="Horn M."/>
            <person name="Schaap P."/>
            <person name="Caler L."/>
            <person name="Loftus B."/>
        </authorList>
    </citation>
    <scope>NUCLEOTIDE SEQUENCE [LARGE SCALE GENOMIC DNA]</scope>
    <source>
        <strain evidence="4 5">Neff</strain>
    </source>
</reference>
<evidence type="ECO:0000256" key="2">
    <source>
        <dbReference type="ARBA" id="ARBA00022737"/>
    </source>
</evidence>
<proteinExistence type="predicted"/>
<accession>L8GSM8</accession>
<keyword evidence="3" id="KW-1133">Transmembrane helix</keyword>
<keyword evidence="5" id="KW-1185">Reference proteome</keyword>
<dbReference type="EMBL" id="KB008014">
    <property type="protein sequence ID" value="ELR15962.1"/>
    <property type="molecule type" value="Genomic_DNA"/>
</dbReference>
<dbReference type="Proteomes" id="UP000011083">
    <property type="component" value="Unassembled WGS sequence"/>
</dbReference>
<dbReference type="OMA" id="MAARRWH"/>
<dbReference type="GeneID" id="14916626"/>
<evidence type="ECO:0000256" key="1">
    <source>
        <dbReference type="ARBA" id="ARBA00022614"/>
    </source>
</evidence>
<keyword evidence="1" id="KW-0433">Leucine-rich repeat</keyword>
<feature type="transmembrane region" description="Helical" evidence="3">
    <location>
        <begin position="612"/>
        <end position="636"/>
    </location>
</feature>
<feature type="transmembrane region" description="Helical" evidence="3">
    <location>
        <begin position="510"/>
        <end position="535"/>
    </location>
</feature>
<dbReference type="PANTHER" id="PTHR48056">
    <property type="entry name" value="LRR RECEPTOR-LIKE SERINE/THREONINE-PROTEIN KINASE-RELATED"/>
    <property type="match status" value="1"/>
</dbReference>
<name>L8GSM8_ACACF</name>
<protein>
    <submittedName>
        <fullName evidence="4">Leucine rich repeat-containing protein</fullName>
    </submittedName>
</protein>
<keyword evidence="2" id="KW-0677">Repeat</keyword>
<evidence type="ECO:0000256" key="3">
    <source>
        <dbReference type="SAM" id="Phobius"/>
    </source>
</evidence>
<dbReference type="STRING" id="1257118.L8GSM8"/>
<dbReference type="OrthoDB" id="676979at2759"/>
<dbReference type="InterPro" id="IPR032675">
    <property type="entry name" value="LRR_dom_sf"/>
</dbReference>
<evidence type="ECO:0000313" key="4">
    <source>
        <dbReference type="EMBL" id="ELR15962.1"/>
    </source>
</evidence>
<dbReference type="Pfam" id="PF00560">
    <property type="entry name" value="LRR_1"/>
    <property type="match status" value="4"/>
</dbReference>
<dbReference type="RefSeq" id="XP_004337975.1">
    <property type="nucleotide sequence ID" value="XM_004337927.1"/>
</dbReference>
<sequence>MAWARFSSDPLFTPTLRQAATCTLNSSDVRGLLEEFYHATGGPWWSSRGTGYSEWLSGGDACYWLGVQCAPFTPTSYNIDLDNNNLTGSLPASWSRFCSLSTLILSNNHLSGPLPAFGADFGGLNEITLSGNNFTGPLPEEWCEIPIGILELARNNLTGAIPPCLLRLSRASTIDLSSNRFHGTMPSVSSDTLWNLDLSNNQLSGALPSEWDITSFWGSSMLTIDLGHNQFTGPIPEKLVGSSVLSKLVLSHNNLSGPLPQAITNSSSLQILLLGNNHLEGPFPEFVRGTRSLLSIVDISNNVMMNGSIPDATVQAMPNLAYLSLAGNTRMSAVSTEGKPVTWLGLNFGELGARDGRMFACPDPVTVAPFSFKVITPIEFFGYDQCRCSAGFVGMPPHGCKPCPPHMVCNSTKGRNVAWPRGFYPVFSAGEWVAALPCPDYGRGSDSVCNPENSCSARWNSKQLSFGCQLCAPGTTGRLCSRCQCPAPEGAAHSCYFASQRRCIACRDDVTVAVTSLLAAVIAAVVGLAVASCVWPRRPFFAALRRAAGEVGESGATKVALMFAQTTATVNSGWPEWAQTGGMRLLGVANASVAGTGIECLLNWMSDPVANLGAVLALVPAATVVIGAVVAVRAAWWRWAARRPDDGHGLSGPRASVAVTRSGTEQQSLALIVPPEGAVNLLPIPSDGDRGATVYRARPWESGVRAWLWVAYWLVLELSVRTTDVFNCTQELRTSSRWMNTVPWLRCNREAEWGTMQIMGFVSLGVLVCGIPVAFAAVLFAFRRRAATGDSLDDGHGHDEQRAMTVAGPLVACYRPSMHWFELGVTLRRMLVGLMVGFVPDFNLARSGFLELVLVGSLAVQHWLAPFKRARDNRLEELALGTAAFTFAVQGVWHGMNQLESATIEQVSVAGNDYGDILVTVDSYASSLMALLVGLNVTVLALLVAFALWPFVAPLWTMAARRWHASPSLRSFSVQ</sequence>
<feature type="transmembrane region" description="Helical" evidence="3">
    <location>
        <begin position="758"/>
        <end position="782"/>
    </location>
</feature>
<dbReference type="InterPro" id="IPR001611">
    <property type="entry name" value="Leu-rich_rpt"/>
</dbReference>
<evidence type="ECO:0000313" key="5">
    <source>
        <dbReference type="Proteomes" id="UP000011083"/>
    </source>
</evidence>
<dbReference type="Gene3D" id="3.80.10.10">
    <property type="entry name" value="Ribonuclease Inhibitor"/>
    <property type="match status" value="2"/>
</dbReference>
<keyword evidence="3" id="KW-0812">Transmembrane</keyword>
<feature type="transmembrane region" description="Helical" evidence="3">
    <location>
        <begin position="928"/>
        <end position="952"/>
    </location>
</feature>
<gene>
    <name evidence="4" type="ORF">ACA1_031600</name>
</gene>
<dbReference type="InterPro" id="IPR050647">
    <property type="entry name" value="Plant_LRR-RLKs"/>
</dbReference>
<dbReference type="VEuPathDB" id="AmoebaDB:ACA1_031600"/>
<dbReference type="KEGG" id="acan:ACA1_031600"/>
<dbReference type="AlphaFoldDB" id="L8GSM8"/>